<evidence type="ECO:0000313" key="3">
    <source>
        <dbReference type="Proteomes" id="UP000190135"/>
    </source>
</evidence>
<dbReference type="PANTHER" id="PTHR46211:SF1">
    <property type="entry name" value="GLYCEROPHOSPHODIESTER PHOSPHODIESTERASE, CYTOPLASMIC"/>
    <property type="match status" value="1"/>
</dbReference>
<dbReference type="RefSeq" id="WP_078709843.1">
    <property type="nucleotide sequence ID" value="NZ_FUXL01000016.1"/>
</dbReference>
<evidence type="ECO:0000313" key="2">
    <source>
        <dbReference type="EMBL" id="SKA33541.1"/>
    </source>
</evidence>
<proteinExistence type="predicted"/>
<dbReference type="Pfam" id="PF03009">
    <property type="entry name" value="GDPD"/>
    <property type="match status" value="1"/>
</dbReference>
<reference evidence="2 3" key="1">
    <citation type="submission" date="2017-02" db="EMBL/GenBank/DDBJ databases">
        <authorList>
            <person name="Peterson S.W."/>
        </authorList>
    </citation>
    <scope>NUCLEOTIDE SEQUENCE [LARGE SCALE GENOMIC DNA]</scope>
    <source>
        <strain evidence="2 3">USBA 369</strain>
    </source>
</reference>
<dbReference type="PROSITE" id="PS51704">
    <property type="entry name" value="GP_PDE"/>
    <property type="match status" value="1"/>
</dbReference>
<keyword evidence="3" id="KW-1185">Reference proteome</keyword>
<dbReference type="InterPro" id="IPR030395">
    <property type="entry name" value="GP_PDE_dom"/>
</dbReference>
<dbReference type="GO" id="GO:0006629">
    <property type="term" value="P:lipid metabolic process"/>
    <property type="evidence" value="ECO:0007669"/>
    <property type="project" value="InterPro"/>
</dbReference>
<dbReference type="AlphaFoldDB" id="A0A1T4SZY4"/>
<feature type="domain" description="GP-PDE" evidence="1">
    <location>
        <begin position="14"/>
        <end position="244"/>
    </location>
</feature>
<dbReference type="EMBL" id="FUXL01000016">
    <property type="protein sequence ID" value="SKA33541.1"/>
    <property type="molecule type" value="Genomic_DNA"/>
</dbReference>
<dbReference type="Proteomes" id="UP000190135">
    <property type="component" value="Unassembled WGS sequence"/>
</dbReference>
<name>A0A1T4SZY4_9HYPH</name>
<protein>
    <submittedName>
        <fullName evidence="2">Glycerophosphoryl diester phosphodiesterase</fullName>
    </submittedName>
</protein>
<dbReference type="PANTHER" id="PTHR46211">
    <property type="entry name" value="GLYCEROPHOSPHORYL DIESTER PHOSPHODIESTERASE"/>
    <property type="match status" value="1"/>
</dbReference>
<dbReference type="GO" id="GO:0008081">
    <property type="term" value="F:phosphoric diester hydrolase activity"/>
    <property type="evidence" value="ECO:0007669"/>
    <property type="project" value="InterPro"/>
</dbReference>
<accession>A0A1T4SZY4</accession>
<dbReference type="STRING" id="1365950.SAMN05428963_11640"/>
<sequence>MNTESTSSLDFITRQPIAHRGLHDGNRSVFENTMTAFAGARDAGYAIECDIHLASDGIPVVFHDDTLERLTSETGPIGARTSAELGAISIGGTKDVIPPFTDLLALVDGKVPLIVELKGDGPAGDKAFVSALMPIVRAYSGPLALMSFEEGLIAELLAAQAPCPVGLTAEGTEPPELARHRRVFERGCSFASYNVHHLPNPFVTWVRDERKLPVISWTVRTPQESAVSEENVDQMTFELMRPGV</sequence>
<dbReference type="SUPFAM" id="SSF51695">
    <property type="entry name" value="PLC-like phosphodiesterases"/>
    <property type="match status" value="1"/>
</dbReference>
<evidence type="ECO:0000259" key="1">
    <source>
        <dbReference type="PROSITE" id="PS51704"/>
    </source>
</evidence>
<gene>
    <name evidence="2" type="ORF">SAMN05428963_11640</name>
</gene>
<dbReference type="OrthoDB" id="384721at2"/>
<dbReference type="Gene3D" id="3.20.20.190">
    <property type="entry name" value="Phosphatidylinositol (PI) phosphodiesterase"/>
    <property type="match status" value="1"/>
</dbReference>
<dbReference type="InterPro" id="IPR017946">
    <property type="entry name" value="PLC-like_Pdiesterase_TIM-brl"/>
</dbReference>
<organism evidence="2 3">
    <name type="scientific">Consotaella salsifontis</name>
    <dbReference type="NCBI Taxonomy" id="1365950"/>
    <lineage>
        <taxon>Bacteria</taxon>
        <taxon>Pseudomonadati</taxon>
        <taxon>Pseudomonadota</taxon>
        <taxon>Alphaproteobacteria</taxon>
        <taxon>Hyphomicrobiales</taxon>
        <taxon>Aurantimonadaceae</taxon>
        <taxon>Consotaella</taxon>
    </lineage>
</organism>